<evidence type="ECO:0000313" key="3">
    <source>
        <dbReference type="Proteomes" id="UP000182235"/>
    </source>
</evidence>
<proteinExistence type="predicted"/>
<evidence type="ECO:0000259" key="1">
    <source>
        <dbReference type="PROSITE" id="PS51186"/>
    </source>
</evidence>
<dbReference type="CDD" id="cd04301">
    <property type="entry name" value="NAT_SF"/>
    <property type="match status" value="1"/>
</dbReference>
<dbReference type="OrthoDB" id="4072826at2759"/>
<dbReference type="Gene3D" id="3.40.630.30">
    <property type="match status" value="1"/>
</dbReference>
<dbReference type="AlphaFoldDB" id="A0A1J9QN32"/>
<dbReference type="InterPro" id="IPR051531">
    <property type="entry name" value="N-acetyltransferase"/>
</dbReference>
<dbReference type="STRING" id="1447872.A0A1J9QN32"/>
<comment type="caution">
    <text evidence="2">The sequence shown here is derived from an EMBL/GenBank/DDBJ whole genome shotgun (WGS) entry which is preliminary data.</text>
</comment>
<dbReference type="SUPFAM" id="SSF55729">
    <property type="entry name" value="Acyl-CoA N-acyltransferases (Nat)"/>
    <property type="match status" value="1"/>
</dbReference>
<keyword evidence="3" id="KW-1185">Reference proteome</keyword>
<name>A0A1J9QN32_9EURO</name>
<dbReference type="PROSITE" id="PS51186">
    <property type="entry name" value="GNAT"/>
    <property type="match status" value="1"/>
</dbReference>
<dbReference type="PANTHER" id="PTHR43792">
    <property type="entry name" value="GNAT FAMILY, PUTATIVE (AFU_ORTHOLOGUE AFUA_3G00765)-RELATED-RELATED"/>
    <property type="match status" value="1"/>
</dbReference>
<feature type="domain" description="N-acetyltransferase" evidence="1">
    <location>
        <begin position="17"/>
        <end position="196"/>
    </location>
</feature>
<sequence>MATAEPKHDVPIPENQIEIRTERLFLRRLVAEIDANDIFDIRSRVDVMKWSTTKTPDASVAATKEHLLKIARLGTLGFTVFEEPNRKRAIALIGIYKRNDSAEIGYLVHPDFWGKGYATEAVQATINKWWELVTSSGPENDSGMKESFKSDLVLHADTDSANAASNQVLMKCGFEQVDEIVDDIGACTKWELRKADSVTG</sequence>
<dbReference type="VEuPathDB" id="FungiDB:AJ78_02334"/>
<dbReference type="GO" id="GO:0016747">
    <property type="term" value="F:acyltransferase activity, transferring groups other than amino-acyl groups"/>
    <property type="evidence" value="ECO:0007669"/>
    <property type="project" value="InterPro"/>
</dbReference>
<protein>
    <recommendedName>
        <fullName evidence="1">N-acetyltransferase domain-containing protein</fullName>
    </recommendedName>
</protein>
<dbReference type="PANTHER" id="PTHR43792:SF1">
    <property type="entry name" value="N-ACETYLTRANSFERASE DOMAIN-CONTAINING PROTEIN"/>
    <property type="match status" value="1"/>
</dbReference>
<evidence type="ECO:0000313" key="2">
    <source>
        <dbReference type="EMBL" id="OJD17583.1"/>
    </source>
</evidence>
<organism evidence="2 3">
    <name type="scientific">Emergomyces pasteurianus Ep9510</name>
    <dbReference type="NCBI Taxonomy" id="1447872"/>
    <lineage>
        <taxon>Eukaryota</taxon>
        <taxon>Fungi</taxon>
        <taxon>Dikarya</taxon>
        <taxon>Ascomycota</taxon>
        <taxon>Pezizomycotina</taxon>
        <taxon>Eurotiomycetes</taxon>
        <taxon>Eurotiomycetidae</taxon>
        <taxon>Onygenales</taxon>
        <taxon>Ajellomycetaceae</taxon>
        <taxon>Emergomyces</taxon>
    </lineage>
</organism>
<dbReference type="Pfam" id="PF13302">
    <property type="entry name" value="Acetyltransf_3"/>
    <property type="match status" value="1"/>
</dbReference>
<reference evidence="2 3" key="1">
    <citation type="submission" date="2015-07" db="EMBL/GenBank/DDBJ databases">
        <title>Emmonsia species relationships and genome sequence.</title>
        <authorList>
            <consortium name="The Broad Institute Genomics Platform"/>
            <person name="Cuomo C.A."/>
            <person name="Munoz J.F."/>
            <person name="Imamovic A."/>
            <person name="Priest M.E."/>
            <person name="Young S."/>
            <person name="Clay O.K."/>
            <person name="McEwen J.G."/>
        </authorList>
    </citation>
    <scope>NUCLEOTIDE SEQUENCE [LARGE SCALE GENOMIC DNA]</scope>
    <source>
        <strain evidence="2 3">UAMH 9510</strain>
    </source>
</reference>
<dbReference type="InterPro" id="IPR000182">
    <property type="entry name" value="GNAT_dom"/>
</dbReference>
<dbReference type="Proteomes" id="UP000182235">
    <property type="component" value="Unassembled WGS sequence"/>
</dbReference>
<dbReference type="EMBL" id="LGRN01000062">
    <property type="protein sequence ID" value="OJD17583.1"/>
    <property type="molecule type" value="Genomic_DNA"/>
</dbReference>
<gene>
    <name evidence="2" type="ORF">AJ78_02334</name>
</gene>
<dbReference type="InterPro" id="IPR016181">
    <property type="entry name" value="Acyl_CoA_acyltransferase"/>
</dbReference>
<accession>A0A1J9QN32</accession>